<gene>
    <name evidence="8" type="ORF">M569_07347</name>
</gene>
<evidence type="ECO:0000313" key="8">
    <source>
        <dbReference type="EMBL" id="EPS67429.1"/>
    </source>
</evidence>
<dbReference type="EMBL" id="AUSU01003117">
    <property type="protein sequence ID" value="EPS67429.1"/>
    <property type="molecule type" value="Genomic_DNA"/>
</dbReference>
<proteinExistence type="inferred from homology"/>
<feature type="transmembrane region" description="Helical" evidence="7">
    <location>
        <begin position="84"/>
        <end position="103"/>
    </location>
</feature>
<name>S8CJT3_9LAMI</name>
<feature type="non-terminal residue" evidence="8">
    <location>
        <position position="1"/>
    </location>
</feature>
<comment type="similarity">
    <text evidence="6">Belongs to the major facilitator superfamily. Phosphate:H(+) symporter (TC 2.A.1.9) family.</text>
</comment>
<protein>
    <submittedName>
        <fullName evidence="8">Uncharacterized protein</fullName>
    </submittedName>
</protein>
<evidence type="ECO:0000313" key="9">
    <source>
        <dbReference type="Proteomes" id="UP000015453"/>
    </source>
</evidence>
<feature type="non-terminal residue" evidence="8">
    <location>
        <position position="238"/>
    </location>
</feature>
<dbReference type="OrthoDB" id="1181826at2759"/>
<feature type="transmembrane region" description="Helical" evidence="7">
    <location>
        <begin position="12"/>
        <end position="32"/>
    </location>
</feature>
<reference evidence="8 9" key="1">
    <citation type="journal article" date="2013" name="BMC Genomics">
        <title>The miniature genome of a carnivorous plant Genlisea aurea contains a low number of genes and short non-coding sequences.</title>
        <authorList>
            <person name="Leushkin E.V."/>
            <person name="Sutormin R.A."/>
            <person name="Nabieva E.R."/>
            <person name="Penin A.A."/>
            <person name="Kondrashov A.S."/>
            <person name="Logacheva M.D."/>
        </authorList>
    </citation>
    <scope>NUCLEOTIDE SEQUENCE [LARGE SCALE GENOMIC DNA]</scope>
</reference>
<dbReference type="PANTHER" id="PTHR11654">
    <property type="entry name" value="OLIGOPEPTIDE TRANSPORTER-RELATED"/>
    <property type="match status" value="1"/>
</dbReference>
<sequence length="238" mass="26451">NYDDAKTAFRLVPMLFTFVVCGIVSSTSNTYFVQQASNMNRKIGNWSVPQNIFLLMIEGARQSLIALTYHLYLRGSRRRYAPSVGVAYAMILGVLCCIAAAKVETMRLNVIRVHNLMEKPDETIPMSMFWLSFQFVLIGGLTSVLDLSTSELYRDQWPESMSGLLDSLGSAVTGLGFVCAVGVVDVVGRVSGRDGRISWFQETLNKSRLDNYYWTLAVLGSANLLVFSVAACCFKYNS</sequence>
<organism evidence="8 9">
    <name type="scientific">Genlisea aurea</name>
    <dbReference type="NCBI Taxonomy" id="192259"/>
    <lineage>
        <taxon>Eukaryota</taxon>
        <taxon>Viridiplantae</taxon>
        <taxon>Streptophyta</taxon>
        <taxon>Embryophyta</taxon>
        <taxon>Tracheophyta</taxon>
        <taxon>Spermatophyta</taxon>
        <taxon>Magnoliopsida</taxon>
        <taxon>eudicotyledons</taxon>
        <taxon>Gunneridae</taxon>
        <taxon>Pentapetalae</taxon>
        <taxon>asterids</taxon>
        <taxon>lamiids</taxon>
        <taxon>Lamiales</taxon>
        <taxon>Lentibulariaceae</taxon>
        <taxon>Genlisea</taxon>
    </lineage>
</organism>
<accession>S8CJT3</accession>
<keyword evidence="5 7" id="KW-0472">Membrane</keyword>
<dbReference type="Proteomes" id="UP000015453">
    <property type="component" value="Unassembled WGS sequence"/>
</dbReference>
<dbReference type="Gene3D" id="1.20.1250.20">
    <property type="entry name" value="MFS general substrate transporter like domains"/>
    <property type="match status" value="1"/>
</dbReference>
<evidence type="ECO:0000256" key="1">
    <source>
        <dbReference type="ARBA" id="ARBA00004141"/>
    </source>
</evidence>
<comment type="similarity">
    <text evidence="2">Belongs to the major facilitator superfamily. Proton-dependent oligopeptide transporter (POT/PTR) (TC 2.A.17) family.</text>
</comment>
<dbReference type="GO" id="GO:0016020">
    <property type="term" value="C:membrane"/>
    <property type="evidence" value="ECO:0007669"/>
    <property type="project" value="UniProtKB-SubCell"/>
</dbReference>
<comment type="subcellular location">
    <subcellularLocation>
        <location evidence="1">Membrane</location>
        <topology evidence="1">Multi-pass membrane protein</topology>
    </subcellularLocation>
</comment>
<feature type="transmembrane region" description="Helical" evidence="7">
    <location>
        <begin position="212"/>
        <end position="234"/>
    </location>
</feature>
<dbReference type="AlphaFoldDB" id="S8CJT3"/>
<evidence type="ECO:0000256" key="2">
    <source>
        <dbReference type="ARBA" id="ARBA00005982"/>
    </source>
</evidence>
<feature type="transmembrane region" description="Helical" evidence="7">
    <location>
        <begin position="168"/>
        <end position="192"/>
    </location>
</feature>
<dbReference type="GO" id="GO:0022857">
    <property type="term" value="F:transmembrane transporter activity"/>
    <property type="evidence" value="ECO:0007669"/>
    <property type="project" value="InterPro"/>
</dbReference>
<evidence type="ECO:0000256" key="7">
    <source>
        <dbReference type="SAM" id="Phobius"/>
    </source>
</evidence>
<dbReference type="InterPro" id="IPR000109">
    <property type="entry name" value="POT_fam"/>
</dbReference>
<evidence type="ECO:0000256" key="5">
    <source>
        <dbReference type="ARBA" id="ARBA00023136"/>
    </source>
</evidence>
<dbReference type="Pfam" id="PF00854">
    <property type="entry name" value="PTR2"/>
    <property type="match status" value="1"/>
</dbReference>
<keyword evidence="9" id="KW-1185">Reference proteome</keyword>
<comment type="caution">
    <text evidence="8">The sequence shown here is derived from an EMBL/GenBank/DDBJ whole genome shotgun (WGS) entry which is preliminary data.</text>
</comment>
<keyword evidence="4 7" id="KW-1133">Transmembrane helix</keyword>
<evidence type="ECO:0000256" key="4">
    <source>
        <dbReference type="ARBA" id="ARBA00022989"/>
    </source>
</evidence>
<dbReference type="InterPro" id="IPR036259">
    <property type="entry name" value="MFS_trans_sf"/>
</dbReference>
<keyword evidence="3 7" id="KW-0812">Transmembrane</keyword>
<feature type="transmembrane region" description="Helical" evidence="7">
    <location>
        <begin position="123"/>
        <end position="147"/>
    </location>
</feature>
<evidence type="ECO:0000256" key="3">
    <source>
        <dbReference type="ARBA" id="ARBA00022692"/>
    </source>
</evidence>
<evidence type="ECO:0000256" key="6">
    <source>
        <dbReference type="ARBA" id="ARBA00044504"/>
    </source>
</evidence>